<keyword evidence="3" id="KW-1185">Reference proteome</keyword>
<dbReference type="EMBL" id="BAAANN010000004">
    <property type="protein sequence ID" value="GAA1946176.1"/>
    <property type="molecule type" value="Genomic_DNA"/>
</dbReference>
<feature type="transmembrane region" description="Helical" evidence="1">
    <location>
        <begin position="126"/>
        <end position="146"/>
    </location>
</feature>
<dbReference type="Proteomes" id="UP001501116">
    <property type="component" value="Unassembled WGS sequence"/>
</dbReference>
<keyword evidence="1" id="KW-0812">Transmembrane</keyword>
<organism evidence="2 3">
    <name type="scientific">Amycolatopsis minnesotensis</name>
    <dbReference type="NCBI Taxonomy" id="337894"/>
    <lineage>
        <taxon>Bacteria</taxon>
        <taxon>Bacillati</taxon>
        <taxon>Actinomycetota</taxon>
        <taxon>Actinomycetes</taxon>
        <taxon>Pseudonocardiales</taxon>
        <taxon>Pseudonocardiaceae</taxon>
        <taxon>Amycolatopsis</taxon>
    </lineage>
</organism>
<evidence type="ECO:0000313" key="3">
    <source>
        <dbReference type="Proteomes" id="UP001501116"/>
    </source>
</evidence>
<evidence type="ECO:0000256" key="1">
    <source>
        <dbReference type="SAM" id="Phobius"/>
    </source>
</evidence>
<feature type="transmembrane region" description="Helical" evidence="1">
    <location>
        <begin position="209"/>
        <end position="231"/>
    </location>
</feature>
<protein>
    <recommendedName>
        <fullName evidence="4">DUF1648 domain-containing protein</fullName>
    </recommendedName>
</protein>
<keyword evidence="1" id="KW-0472">Membrane</keyword>
<gene>
    <name evidence="2" type="ORF">GCM10009754_12580</name>
</gene>
<feature type="transmembrane region" description="Helical" evidence="1">
    <location>
        <begin position="90"/>
        <end position="114"/>
    </location>
</feature>
<accession>A0ABN2Q7B3</accession>
<feature type="transmembrane region" description="Helical" evidence="1">
    <location>
        <begin position="52"/>
        <end position="78"/>
    </location>
</feature>
<reference evidence="2 3" key="1">
    <citation type="journal article" date="2019" name="Int. J. Syst. Evol. Microbiol.">
        <title>The Global Catalogue of Microorganisms (GCM) 10K type strain sequencing project: providing services to taxonomists for standard genome sequencing and annotation.</title>
        <authorList>
            <consortium name="The Broad Institute Genomics Platform"/>
            <consortium name="The Broad Institute Genome Sequencing Center for Infectious Disease"/>
            <person name="Wu L."/>
            <person name="Ma J."/>
        </authorList>
    </citation>
    <scope>NUCLEOTIDE SEQUENCE [LARGE SCALE GENOMIC DNA]</scope>
    <source>
        <strain evidence="2 3">JCM 14545</strain>
    </source>
</reference>
<name>A0ABN2Q7B3_9PSEU</name>
<comment type="caution">
    <text evidence="2">The sequence shown here is derived from an EMBL/GenBank/DDBJ whole genome shotgun (WGS) entry which is preliminary data.</text>
</comment>
<proteinExistence type="predicted"/>
<evidence type="ECO:0000313" key="2">
    <source>
        <dbReference type="EMBL" id="GAA1946176.1"/>
    </source>
</evidence>
<feature type="transmembrane region" description="Helical" evidence="1">
    <location>
        <begin position="12"/>
        <end position="32"/>
    </location>
</feature>
<feature type="transmembrane region" description="Helical" evidence="1">
    <location>
        <begin position="184"/>
        <end position="203"/>
    </location>
</feature>
<dbReference type="RefSeq" id="WP_344414421.1">
    <property type="nucleotide sequence ID" value="NZ_BAAANN010000004.1"/>
</dbReference>
<evidence type="ECO:0008006" key="4">
    <source>
        <dbReference type="Google" id="ProtNLM"/>
    </source>
</evidence>
<sequence length="331" mass="33749">MTAPHGKTRILLATAGVPAAAVAVAGVMAWLWDARLPEVVAVHWTSGEPNNSASLGPFLTIALLVGAVLAMAVSWLAVTAARRGNGLSRIAIGFFAGFTTIPASGVLGVLVGNLDVGDWHRATGSALVAMVSLLVAVVAGVLAAFVMGPVPSVPGADGPAADAPAIGLAPGQRAVWVGSTTNRFLLSSVLVVPLVGFVVNQVGMVAVPAWIYLALFLVGAVVTLLGARLGATVDSAGLTIRMGLLGWPRRHFPLDRIDHADVADLGLLQGGGFGYRVNPFTGESLYKLRGGPALAVALRKGGLVYVSVDDPAPGAGLLNDLLRHRAAAHDV</sequence>
<keyword evidence="1" id="KW-1133">Transmembrane helix</keyword>